<name>A0A841H6A9_9BACT</name>
<dbReference type="Proteomes" id="UP000582837">
    <property type="component" value="Unassembled WGS sequence"/>
</dbReference>
<feature type="domain" description="CheB-type methylesterase" evidence="5">
    <location>
        <begin position="1"/>
        <end position="189"/>
    </location>
</feature>
<dbReference type="InterPro" id="IPR011247">
    <property type="entry name" value="Chemotax_prot-Glu_Me-esterase"/>
</dbReference>
<feature type="active site" evidence="4">
    <location>
        <position position="39"/>
    </location>
</feature>
<evidence type="ECO:0000313" key="7">
    <source>
        <dbReference type="Proteomes" id="UP000582837"/>
    </source>
</evidence>
<accession>A0A841H6A9</accession>
<evidence type="ECO:0000256" key="4">
    <source>
        <dbReference type="PROSITE-ProRule" id="PRU00050"/>
    </source>
</evidence>
<proteinExistence type="predicted"/>
<evidence type="ECO:0000256" key="1">
    <source>
        <dbReference type="ARBA" id="ARBA00022801"/>
    </source>
</evidence>
<keyword evidence="4" id="KW-0145">Chemotaxis</keyword>
<dbReference type="EC" id="3.1.1.61" evidence="2"/>
<feature type="active site" evidence="4">
    <location>
        <position position="12"/>
    </location>
</feature>
<reference evidence="6 7" key="1">
    <citation type="submission" date="2020-08" db="EMBL/GenBank/DDBJ databases">
        <title>Genomic Encyclopedia of Type Strains, Phase IV (KMG-IV): sequencing the most valuable type-strain genomes for metagenomic binning, comparative biology and taxonomic classification.</title>
        <authorList>
            <person name="Goeker M."/>
        </authorList>
    </citation>
    <scope>NUCLEOTIDE SEQUENCE [LARGE SCALE GENOMIC DNA]</scope>
    <source>
        <strain evidence="6 7">DSM 29007</strain>
    </source>
</reference>
<comment type="catalytic activity">
    <reaction evidence="3">
        <text>[protein]-L-glutamate 5-O-methyl ester + H2O = L-glutamyl-[protein] + methanol + H(+)</text>
        <dbReference type="Rhea" id="RHEA:23236"/>
        <dbReference type="Rhea" id="RHEA-COMP:10208"/>
        <dbReference type="Rhea" id="RHEA-COMP:10311"/>
        <dbReference type="ChEBI" id="CHEBI:15377"/>
        <dbReference type="ChEBI" id="CHEBI:15378"/>
        <dbReference type="ChEBI" id="CHEBI:17790"/>
        <dbReference type="ChEBI" id="CHEBI:29973"/>
        <dbReference type="ChEBI" id="CHEBI:82795"/>
        <dbReference type="EC" id="3.1.1.61"/>
    </reaction>
</comment>
<dbReference type="SUPFAM" id="SSF52738">
    <property type="entry name" value="Methylesterase CheB, C-terminal domain"/>
    <property type="match status" value="1"/>
</dbReference>
<dbReference type="AlphaFoldDB" id="A0A841H6A9"/>
<keyword evidence="1 4" id="KW-0378">Hydrolase</keyword>
<dbReference type="PIRSF" id="PIRSF036461">
    <property type="entry name" value="Chmtx_methlestr"/>
    <property type="match status" value="1"/>
</dbReference>
<dbReference type="PANTHER" id="PTHR42872">
    <property type="entry name" value="PROTEIN-GLUTAMATE METHYLESTERASE/PROTEIN-GLUTAMINE GLUTAMINASE"/>
    <property type="match status" value="1"/>
</dbReference>
<dbReference type="GO" id="GO:0000156">
    <property type="term" value="F:phosphorelay response regulator activity"/>
    <property type="evidence" value="ECO:0007669"/>
    <property type="project" value="InterPro"/>
</dbReference>
<dbReference type="PROSITE" id="PS50122">
    <property type="entry name" value="CHEB"/>
    <property type="match status" value="1"/>
</dbReference>
<dbReference type="PANTHER" id="PTHR42872:SF6">
    <property type="entry name" value="PROTEIN-GLUTAMATE METHYLESTERASE_PROTEIN-GLUTAMINE GLUTAMINASE"/>
    <property type="match status" value="1"/>
</dbReference>
<dbReference type="GO" id="GO:0005737">
    <property type="term" value="C:cytoplasm"/>
    <property type="evidence" value="ECO:0007669"/>
    <property type="project" value="InterPro"/>
</dbReference>
<dbReference type="Gene3D" id="3.40.50.180">
    <property type="entry name" value="Methylesterase CheB, C-terminal domain"/>
    <property type="match status" value="1"/>
</dbReference>
<dbReference type="GO" id="GO:0008984">
    <property type="term" value="F:protein-glutamate methylesterase activity"/>
    <property type="evidence" value="ECO:0007669"/>
    <property type="project" value="UniProtKB-EC"/>
</dbReference>
<dbReference type="GO" id="GO:0006935">
    <property type="term" value="P:chemotaxis"/>
    <property type="evidence" value="ECO:0007669"/>
    <property type="project" value="UniProtKB-UniRule"/>
</dbReference>
<feature type="active site" evidence="4">
    <location>
        <position position="131"/>
    </location>
</feature>
<dbReference type="Pfam" id="PF01339">
    <property type="entry name" value="CheB_methylest"/>
    <property type="match status" value="1"/>
</dbReference>
<gene>
    <name evidence="6" type="ORF">HNQ61_005298</name>
</gene>
<dbReference type="RefSeq" id="WP_170035218.1">
    <property type="nucleotide sequence ID" value="NZ_JABDTL010000001.1"/>
</dbReference>
<evidence type="ECO:0000313" key="6">
    <source>
        <dbReference type="EMBL" id="MBB6073627.1"/>
    </source>
</evidence>
<comment type="caution">
    <text evidence="6">The sequence shown here is derived from an EMBL/GenBank/DDBJ whole genome shotgun (WGS) entry which is preliminary data.</text>
</comment>
<dbReference type="InterPro" id="IPR035909">
    <property type="entry name" value="CheB_C"/>
</dbReference>
<evidence type="ECO:0000259" key="5">
    <source>
        <dbReference type="PROSITE" id="PS50122"/>
    </source>
</evidence>
<dbReference type="CDD" id="cd16433">
    <property type="entry name" value="CheB"/>
    <property type="match status" value="1"/>
</dbReference>
<dbReference type="InterPro" id="IPR000673">
    <property type="entry name" value="Sig_transdc_resp-reg_Me-estase"/>
</dbReference>
<evidence type="ECO:0000256" key="2">
    <source>
        <dbReference type="ARBA" id="ARBA00039140"/>
    </source>
</evidence>
<keyword evidence="7" id="KW-1185">Reference proteome</keyword>
<dbReference type="EMBL" id="JACHIA010000027">
    <property type="protein sequence ID" value="MBB6073627.1"/>
    <property type="molecule type" value="Genomic_DNA"/>
</dbReference>
<sequence>MAERDIVVIGASAGGVEAVSSLIEALPRDFPAAVFVVVHFPPHVTSVLPRIISRRGGMLAEHAVDGAPIELGRVYVAPPDLHLIIETGHMRLVRGPRENMSRPAVDPLFRSAARAYGNRVMAVVLSGNLDDGSAGMIAVKKRGGLALVQDPDDALYSGMPASAIRNAPVDHVAPLAEIAQLLIQKAGETVETPEDDRSRALYETEVRVAEMDPDALETPRAGEPSAFACPECHGVLWEVQDGELTRFRCRVGHAYSMENLLAGQSAALDAALWTAYRALEERAALTARMADRMRDRSQPMLAVRYDEQTRETLERAEMIRRVLVTGSEDIPVVEGGPRESNVAD</sequence>
<protein>
    <recommendedName>
        <fullName evidence="2">protein-glutamate methylesterase</fullName>
        <ecNumber evidence="2">3.1.1.61</ecNumber>
    </recommendedName>
</protein>
<evidence type="ECO:0000256" key="3">
    <source>
        <dbReference type="ARBA" id="ARBA00048267"/>
    </source>
</evidence>
<organism evidence="6 7">
    <name type="scientific">Longimicrobium terrae</name>
    <dbReference type="NCBI Taxonomy" id="1639882"/>
    <lineage>
        <taxon>Bacteria</taxon>
        <taxon>Pseudomonadati</taxon>
        <taxon>Gemmatimonadota</taxon>
        <taxon>Longimicrobiia</taxon>
        <taxon>Longimicrobiales</taxon>
        <taxon>Longimicrobiaceae</taxon>
        <taxon>Longimicrobium</taxon>
    </lineage>
</organism>